<sequence>MEQPYDEYREPFSTHIVRELLRYELAAELAFRRLVLSPTGTRADKEDIEIILEIENSTMKVDCQGIPQSKNALHSKLKTFWTRIRHTFGKVVKKRSSKAKAQTAVPWHGFRPKEAYEVLDYGVEWHARFIQCNRAAFAKHTFATTAYHPGSFL</sequence>
<reference evidence="2" key="1">
    <citation type="submission" date="2016-05" db="EMBL/GenBank/DDBJ databases">
        <title>Comparative genomics of biotechnologically important yeasts.</title>
        <authorList>
            <consortium name="DOE Joint Genome Institute"/>
            <person name="Riley R."/>
            <person name="Haridas S."/>
            <person name="Wolfe K.H."/>
            <person name="Lopes M.R."/>
            <person name="Hittinger C.T."/>
            <person name="Goker M."/>
            <person name="Salamov A."/>
            <person name="Wisecaver J."/>
            <person name="Long T.M."/>
            <person name="Aerts A.L."/>
            <person name="Barry K."/>
            <person name="Choi C."/>
            <person name="Clum A."/>
            <person name="Coughlan A.Y."/>
            <person name="Deshpande S."/>
            <person name="Douglass A.P."/>
            <person name="Hanson S.J."/>
            <person name="Klenk H.-P."/>
            <person name="Labutti K."/>
            <person name="Lapidus A."/>
            <person name="Lindquist E."/>
            <person name="Lipzen A."/>
            <person name="Meier-Kolthoff J.P."/>
            <person name="Ohm R.A."/>
            <person name="Otillar R.P."/>
            <person name="Pangilinan J."/>
            <person name="Peng Y."/>
            <person name="Rokas A."/>
            <person name="Rosa C.A."/>
            <person name="Scheuner C."/>
            <person name="Sibirny A.A."/>
            <person name="Slot J.C."/>
            <person name="Stielow J.B."/>
            <person name="Sun H."/>
            <person name="Kurtzman C.P."/>
            <person name="Blackwell M."/>
            <person name="Grigoriev I.V."/>
            <person name="Jeffries T.W."/>
        </authorList>
    </citation>
    <scope>NUCLEOTIDE SEQUENCE [LARGE SCALE GENOMIC DNA]</scope>
    <source>
        <strain evidence="2">NRRL Y-12698</strain>
    </source>
</reference>
<dbReference type="EMBL" id="KV454433">
    <property type="protein sequence ID" value="ODQ79254.1"/>
    <property type="molecule type" value="Genomic_DNA"/>
</dbReference>
<protein>
    <submittedName>
        <fullName evidence="1">Uncharacterized protein</fullName>
    </submittedName>
</protein>
<name>A0A1E3QP76_9ASCO</name>
<evidence type="ECO:0000313" key="1">
    <source>
        <dbReference type="EMBL" id="ODQ79254.1"/>
    </source>
</evidence>
<dbReference type="Proteomes" id="UP000094336">
    <property type="component" value="Unassembled WGS sequence"/>
</dbReference>
<organism evidence="1 2">
    <name type="scientific">Babjeviella inositovora NRRL Y-12698</name>
    <dbReference type="NCBI Taxonomy" id="984486"/>
    <lineage>
        <taxon>Eukaryota</taxon>
        <taxon>Fungi</taxon>
        <taxon>Dikarya</taxon>
        <taxon>Ascomycota</taxon>
        <taxon>Saccharomycotina</taxon>
        <taxon>Pichiomycetes</taxon>
        <taxon>Serinales incertae sedis</taxon>
        <taxon>Babjeviella</taxon>
    </lineage>
</organism>
<dbReference type="RefSeq" id="XP_018984582.1">
    <property type="nucleotide sequence ID" value="XM_019129271.1"/>
</dbReference>
<keyword evidence="2" id="KW-1185">Reference proteome</keyword>
<accession>A0A1E3QP76</accession>
<dbReference type="AlphaFoldDB" id="A0A1E3QP76"/>
<dbReference type="GeneID" id="30147124"/>
<evidence type="ECO:0000313" key="2">
    <source>
        <dbReference type="Proteomes" id="UP000094336"/>
    </source>
</evidence>
<proteinExistence type="predicted"/>
<gene>
    <name evidence="1" type="ORF">BABINDRAFT_162289</name>
</gene>